<dbReference type="InterPro" id="IPR001227">
    <property type="entry name" value="Ac_transferase_dom_sf"/>
</dbReference>
<dbReference type="Gene3D" id="3.30.70.250">
    <property type="entry name" value="Malonyl-CoA ACP transacylase, ACP-binding"/>
    <property type="match status" value="1"/>
</dbReference>
<evidence type="ECO:0000256" key="5">
    <source>
        <dbReference type="ARBA" id="ARBA00048462"/>
    </source>
</evidence>
<dbReference type="SUPFAM" id="SSF55048">
    <property type="entry name" value="Probable ACP-binding domain of malonyl-CoA ACP transacylase"/>
    <property type="match status" value="1"/>
</dbReference>
<dbReference type="InterPro" id="IPR004410">
    <property type="entry name" value="Malonyl_CoA-ACP_transAc_FabD"/>
</dbReference>
<dbReference type="InterPro" id="IPR016035">
    <property type="entry name" value="Acyl_Trfase/lysoPLipase"/>
</dbReference>
<keyword evidence="3" id="KW-0808">Transferase</keyword>
<dbReference type="InterPro" id="IPR014043">
    <property type="entry name" value="Acyl_transferase_dom"/>
</dbReference>
<evidence type="ECO:0000313" key="7">
    <source>
        <dbReference type="EMBL" id="SVA17049.1"/>
    </source>
</evidence>
<feature type="domain" description="Malonyl-CoA:ACP transacylase (MAT)" evidence="6">
    <location>
        <begin position="7"/>
        <end position="304"/>
    </location>
</feature>
<dbReference type="InterPro" id="IPR024925">
    <property type="entry name" value="Malonyl_CoA-ACP_transAc"/>
</dbReference>
<dbReference type="EMBL" id="UINC01004816">
    <property type="protein sequence ID" value="SVA17049.1"/>
    <property type="molecule type" value="Genomic_DNA"/>
</dbReference>
<dbReference type="NCBIfam" id="TIGR00128">
    <property type="entry name" value="fabD"/>
    <property type="match status" value="1"/>
</dbReference>
<evidence type="ECO:0000256" key="3">
    <source>
        <dbReference type="ARBA" id="ARBA00022679"/>
    </source>
</evidence>
<dbReference type="PANTHER" id="PTHR42681">
    <property type="entry name" value="MALONYL-COA-ACYL CARRIER PROTEIN TRANSACYLASE, MITOCHONDRIAL"/>
    <property type="match status" value="1"/>
</dbReference>
<dbReference type="GO" id="GO:0004314">
    <property type="term" value="F:[acyl-carrier-protein] S-malonyltransferase activity"/>
    <property type="evidence" value="ECO:0007669"/>
    <property type="project" value="UniProtKB-EC"/>
</dbReference>
<evidence type="ECO:0000256" key="1">
    <source>
        <dbReference type="ARBA" id="ARBA00008217"/>
    </source>
</evidence>
<organism evidence="7">
    <name type="scientific">marine metagenome</name>
    <dbReference type="NCBI Taxonomy" id="408172"/>
    <lineage>
        <taxon>unclassified sequences</taxon>
        <taxon>metagenomes</taxon>
        <taxon>ecological metagenomes</taxon>
    </lineage>
</organism>
<evidence type="ECO:0000256" key="4">
    <source>
        <dbReference type="ARBA" id="ARBA00023315"/>
    </source>
</evidence>
<keyword evidence="4" id="KW-0012">Acyltransferase</keyword>
<name>A0A381TMH0_9ZZZZ</name>
<dbReference type="Gene3D" id="3.40.366.10">
    <property type="entry name" value="Malonyl-Coenzyme A Acyl Carrier Protein, domain 2"/>
    <property type="match status" value="1"/>
</dbReference>
<dbReference type="InterPro" id="IPR016036">
    <property type="entry name" value="Malonyl_transacylase_ACP-bd"/>
</dbReference>
<dbReference type="SUPFAM" id="SSF52151">
    <property type="entry name" value="FabD/lysophospholipase-like"/>
    <property type="match status" value="1"/>
</dbReference>
<dbReference type="Pfam" id="PF00698">
    <property type="entry name" value="Acyl_transf_1"/>
    <property type="match status" value="1"/>
</dbReference>
<sequence length="309" mass="32136">MAKTALLFAGQGAQFVGMGRDLAESHPTAKALIEQADEALGYSLSEICFFGPEEQLVRTEHAQPAIYLVGWAALQLLREQVPGLAFDATAGLSLGEFTALAAADALGFEDGLRVVRRRGEVMQEACEASAGGMAAIVGLDEEAVRSVCDQADVSLANLNCPGQIVVSGDTDKIDAACDAAKTAGAKRAIPLPVAGAYHSPLMQPAQSGLGEILAKVELCEPSVPVYSNVTGQAHANARTIAGAMVEQVTSPVKWEACIHAMIADGVTRFIELGPGTALTGFMRRIDRTAEVLNVGDCDSLAKAAEALNA</sequence>
<protein>
    <recommendedName>
        <fullName evidence="2">[acyl-carrier-protein] S-malonyltransferase</fullName>
        <ecNumber evidence="2">2.3.1.39</ecNumber>
    </recommendedName>
</protein>
<gene>
    <name evidence="7" type="ORF">METZ01_LOCUS69903</name>
</gene>
<proteinExistence type="inferred from homology"/>
<dbReference type="SMART" id="SM00827">
    <property type="entry name" value="PKS_AT"/>
    <property type="match status" value="1"/>
</dbReference>
<evidence type="ECO:0000259" key="6">
    <source>
        <dbReference type="SMART" id="SM00827"/>
    </source>
</evidence>
<dbReference type="PANTHER" id="PTHR42681:SF1">
    <property type="entry name" value="MALONYL-COA-ACYL CARRIER PROTEIN TRANSACYLASE, MITOCHONDRIAL"/>
    <property type="match status" value="1"/>
</dbReference>
<dbReference type="InterPro" id="IPR050858">
    <property type="entry name" value="Mal-CoA-ACP_Trans/PKS_FabD"/>
</dbReference>
<dbReference type="EC" id="2.3.1.39" evidence="2"/>
<dbReference type="AlphaFoldDB" id="A0A381TMH0"/>
<comment type="catalytic activity">
    <reaction evidence="5">
        <text>holo-[ACP] + malonyl-CoA = malonyl-[ACP] + CoA</text>
        <dbReference type="Rhea" id="RHEA:41792"/>
        <dbReference type="Rhea" id="RHEA-COMP:9623"/>
        <dbReference type="Rhea" id="RHEA-COMP:9685"/>
        <dbReference type="ChEBI" id="CHEBI:57287"/>
        <dbReference type="ChEBI" id="CHEBI:57384"/>
        <dbReference type="ChEBI" id="CHEBI:64479"/>
        <dbReference type="ChEBI" id="CHEBI:78449"/>
        <dbReference type="EC" id="2.3.1.39"/>
    </reaction>
</comment>
<reference evidence="7" key="1">
    <citation type="submission" date="2018-05" db="EMBL/GenBank/DDBJ databases">
        <authorList>
            <person name="Lanie J.A."/>
            <person name="Ng W.-L."/>
            <person name="Kazmierczak K.M."/>
            <person name="Andrzejewski T.M."/>
            <person name="Davidsen T.M."/>
            <person name="Wayne K.J."/>
            <person name="Tettelin H."/>
            <person name="Glass J.I."/>
            <person name="Rusch D."/>
            <person name="Podicherti R."/>
            <person name="Tsui H.-C.T."/>
            <person name="Winkler M.E."/>
        </authorList>
    </citation>
    <scope>NUCLEOTIDE SEQUENCE</scope>
</reference>
<accession>A0A381TMH0</accession>
<dbReference type="GO" id="GO:0005829">
    <property type="term" value="C:cytosol"/>
    <property type="evidence" value="ECO:0007669"/>
    <property type="project" value="TreeGrafter"/>
</dbReference>
<dbReference type="PIRSF" id="PIRSF000446">
    <property type="entry name" value="Mct"/>
    <property type="match status" value="1"/>
</dbReference>
<dbReference type="FunFam" id="3.30.70.250:FF:000001">
    <property type="entry name" value="Malonyl CoA-acyl carrier protein transacylase"/>
    <property type="match status" value="1"/>
</dbReference>
<dbReference type="GO" id="GO:0006633">
    <property type="term" value="P:fatty acid biosynthetic process"/>
    <property type="evidence" value="ECO:0007669"/>
    <property type="project" value="TreeGrafter"/>
</dbReference>
<comment type="similarity">
    <text evidence="1">Belongs to the FabD family.</text>
</comment>
<evidence type="ECO:0000256" key="2">
    <source>
        <dbReference type="ARBA" id="ARBA00013258"/>
    </source>
</evidence>